<dbReference type="EMBL" id="PVEM01000001">
    <property type="protein sequence ID" value="PTD12591.1"/>
    <property type="molecule type" value="Genomic_DNA"/>
</dbReference>
<dbReference type="Proteomes" id="UP000663297">
    <property type="component" value="Chromosome 4"/>
</dbReference>
<name>A0A2T4H9U7_FUSCU</name>
<dbReference type="EMBL" id="CP064750">
    <property type="protein sequence ID" value="QPC67593.1"/>
    <property type="molecule type" value="Genomic_DNA"/>
</dbReference>
<dbReference type="AlphaFoldDB" id="A0A2T4H9U7"/>
<reference evidence="1 3" key="1">
    <citation type="submission" date="2018-02" db="EMBL/GenBank/DDBJ databases">
        <title>Fusarium culmorum secondary metabolites in fungal-bacterial-plant interactions.</title>
        <authorList>
            <person name="Schmidt R."/>
        </authorList>
    </citation>
    <scope>NUCLEOTIDE SEQUENCE [LARGE SCALE GENOMIC DNA]</scope>
    <source>
        <strain evidence="1 3">PV</strain>
    </source>
</reference>
<evidence type="ECO:0000313" key="2">
    <source>
        <dbReference type="EMBL" id="QPC67593.1"/>
    </source>
</evidence>
<gene>
    <name evidence="1" type="ORF">FCULG_00004764</name>
    <name evidence="2" type="ORF">HYE67_009824</name>
</gene>
<protein>
    <submittedName>
        <fullName evidence="1">Uncharacterized protein</fullName>
    </submittedName>
</protein>
<accession>A0A2T4H9U7</accession>
<dbReference type="Proteomes" id="UP000241587">
    <property type="component" value="Unassembled WGS sequence"/>
</dbReference>
<organism evidence="1 3">
    <name type="scientific">Fusarium culmorum</name>
    <dbReference type="NCBI Taxonomy" id="5516"/>
    <lineage>
        <taxon>Eukaryota</taxon>
        <taxon>Fungi</taxon>
        <taxon>Dikarya</taxon>
        <taxon>Ascomycota</taxon>
        <taxon>Pezizomycotina</taxon>
        <taxon>Sordariomycetes</taxon>
        <taxon>Hypocreomycetidae</taxon>
        <taxon>Hypocreales</taxon>
        <taxon>Nectriaceae</taxon>
        <taxon>Fusarium</taxon>
    </lineage>
</organism>
<proteinExistence type="predicted"/>
<evidence type="ECO:0000313" key="1">
    <source>
        <dbReference type="EMBL" id="PTD12591.1"/>
    </source>
</evidence>
<keyword evidence="3" id="KW-1185">Reference proteome</keyword>
<evidence type="ECO:0000313" key="3">
    <source>
        <dbReference type="Proteomes" id="UP000241587"/>
    </source>
</evidence>
<sequence>MLLAGGANAGLGIVGMTRVEVRENKVSLKGNILEWTTNMMCQPASLAKHTLDLPDPPDSDGGERRLPTRLKWLDYC</sequence>
<reference evidence="2" key="2">
    <citation type="submission" date="2020-11" db="EMBL/GenBank/DDBJ databases">
        <title>The chromosome-scale genome resource for two endophytic Fusarium species: F. culmorum and F. pseudograminearum.</title>
        <authorList>
            <person name="Yuan Z."/>
        </authorList>
    </citation>
    <scope>NUCLEOTIDE SEQUENCE</scope>
    <source>
        <strain evidence="2">Class2-1B</strain>
    </source>
</reference>